<dbReference type="InterPro" id="IPR029058">
    <property type="entry name" value="AB_hydrolase_fold"/>
</dbReference>
<evidence type="ECO:0000256" key="1">
    <source>
        <dbReference type="SAM" id="MobiDB-lite"/>
    </source>
</evidence>
<dbReference type="Gene3D" id="3.40.50.1820">
    <property type="entry name" value="alpha/beta hydrolase"/>
    <property type="match status" value="1"/>
</dbReference>
<feature type="compositionally biased region" description="Basic and acidic residues" evidence="1">
    <location>
        <begin position="388"/>
        <end position="397"/>
    </location>
</feature>
<proteinExistence type="predicted"/>
<reference evidence="2" key="1">
    <citation type="submission" date="2022-09" db="EMBL/GenBank/DDBJ databases">
        <authorList>
            <person name="Li D."/>
            <person name="Cheng J."/>
            <person name="Li Y."/>
        </authorList>
    </citation>
    <scope>NUCLEOTIDE SEQUENCE</scope>
    <source>
        <strain evidence="2">DL</strain>
    </source>
</reference>
<keyword evidence="3" id="KW-1185">Reference proteome</keyword>
<accession>A0ABY6FRX8</accession>
<name>A0ABY6FRX8_9MICC</name>
<protein>
    <recommendedName>
        <fullName evidence="4">Alpha/beta hydrolase family protein</fullName>
    </recommendedName>
</protein>
<evidence type="ECO:0008006" key="4">
    <source>
        <dbReference type="Google" id="ProtNLM"/>
    </source>
</evidence>
<sequence>MVWNPGYGGSPEAASAPNPTLQGWLLSKGYALAGSTAAEGGWAVKGLIGNQPALLELIRSELGEPDSVIAWGSSMGGLTAVANMEAHRQLFDAALPLCGSVAGAVPMLNGGLDGAFVLKMLLAPGDERLELVDVRDEPTRQAAFREVLDEAQATPAGRARIALAATVAQLPVWTQRGMPAPSPRDYAAQQEQLYAAFMFGVISPRQPLEERAGGNFSWNTGVDYARSLIQSGQSQMVRSLYAEAGLSLTEDLRVVGSAERISADPAAVAYMQANATPAGDIDGPVLSLHETGDTAPTVAQAGTYAERVRQNGDNPLLREAFVDRPGHCNFADAEVAAMVTTLQERLDTGRWANLATPGVLNRLADRISSADGLGRGGSFASFQPPKMLRPERSPGNW</sequence>
<dbReference type="RefSeq" id="WP_263127745.1">
    <property type="nucleotide sequence ID" value="NZ_CP106856.1"/>
</dbReference>
<dbReference type="EMBL" id="CP106856">
    <property type="protein sequence ID" value="UYB35865.1"/>
    <property type="molecule type" value="Genomic_DNA"/>
</dbReference>
<evidence type="ECO:0000313" key="2">
    <source>
        <dbReference type="EMBL" id="UYB35865.1"/>
    </source>
</evidence>
<organism evidence="2 3">
    <name type="scientific">Arthrobacter koreensis</name>
    <dbReference type="NCBI Taxonomy" id="199136"/>
    <lineage>
        <taxon>Bacteria</taxon>
        <taxon>Bacillati</taxon>
        <taxon>Actinomycetota</taxon>
        <taxon>Actinomycetes</taxon>
        <taxon>Micrococcales</taxon>
        <taxon>Micrococcaceae</taxon>
        <taxon>Arthrobacter</taxon>
    </lineage>
</organism>
<gene>
    <name evidence="2" type="ORF">N9A08_14805</name>
</gene>
<dbReference type="Proteomes" id="UP001063368">
    <property type="component" value="Chromosome"/>
</dbReference>
<feature type="region of interest" description="Disordered" evidence="1">
    <location>
        <begin position="374"/>
        <end position="397"/>
    </location>
</feature>
<evidence type="ECO:0000313" key="3">
    <source>
        <dbReference type="Proteomes" id="UP001063368"/>
    </source>
</evidence>
<dbReference type="SUPFAM" id="SSF53474">
    <property type="entry name" value="alpha/beta-Hydrolases"/>
    <property type="match status" value="1"/>
</dbReference>